<organism evidence="1 2">
    <name type="scientific">Caldisericum exile (strain DSM 21853 / NBRC 104410 / AZM16c01)</name>
    <dbReference type="NCBI Taxonomy" id="511051"/>
    <lineage>
        <taxon>Bacteria</taxon>
        <taxon>Pseudomonadati</taxon>
        <taxon>Caldisericota/Cryosericota group</taxon>
        <taxon>Caldisericota</taxon>
        <taxon>Caldisericia</taxon>
        <taxon>Caldisericales</taxon>
        <taxon>Caldisericaceae</taxon>
        <taxon>Caldisericum</taxon>
    </lineage>
</organism>
<accession>A0A7U6GDA5</accession>
<dbReference type="Proteomes" id="UP000004793">
    <property type="component" value="Chromosome"/>
</dbReference>
<dbReference type="EMBL" id="AP012051">
    <property type="protein sequence ID" value="BAL80276.1"/>
    <property type="molecule type" value="Genomic_DNA"/>
</dbReference>
<reference evidence="1 2" key="1">
    <citation type="submission" date="2011-01" db="EMBL/GenBank/DDBJ databases">
        <title>Whole genome sequence of Caldisericum exile AZM16c01.</title>
        <authorList>
            <person name="Narita-Yamada S."/>
            <person name="Kawakoshi A."/>
            <person name="Nakamura S."/>
            <person name="Sasagawa M."/>
            <person name="Fukada J."/>
            <person name="Sekine M."/>
            <person name="Kato Y."/>
            <person name="Fukai R."/>
            <person name="Sasaki K."/>
            <person name="Hanamaki A."/>
            <person name="Narita H."/>
            <person name="Konno Y."/>
            <person name="Mori K."/>
            <person name="Yamazaki S."/>
            <person name="Suzuki K."/>
            <person name="Fujita N."/>
        </authorList>
    </citation>
    <scope>NUCLEOTIDE SEQUENCE [LARGE SCALE GENOMIC DNA]</scope>
    <source>
        <strain evidence="2">DSM 21853 / NBRC 104410 / AZM16c01</strain>
    </source>
</reference>
<evidence type="ECO:0000313" key="1">
    <source>
        <dbReference type="EMBL" id="BAL80276.1"/>
    </source>
</evidence>
<dbReference type="AlphaFoldDB" id="A0A7U6GDA5"/>
<name>A0A7U6GDA5_CALEA</name>
<gene>
    <name evidence="1" type="ordered locus">CSE_01500</name>
</gene>
<evidence type="ECO:0000313" key="2">
    <source>
        <dbReference type="Proteomes" id="UP000004793"/>
    </source>
</evidence>
<sequence length="37" mass="4630">MRGKILQNLCRFSEILLKGIDKRERERERERERDDKI</sequence>
<protein>
    <submittedName>
        <fullName evidence="1">Uncharacterized protein</fullName>
    </submittedName>
</protein>
<keyword evidence="2" id="KW-1185">Reference proteome</keyword>
<proteinExistence type="predicted"/>
<dbReference type="KEGG" id="cex:CSE_01500"/>